<reference evidence="1 2" key="1">
    <citation type="submission" date="2018-02" db="EMBL/GenBank/DDBJ databases">
        <title>Draft genome sequence of Ochrobactrum oryzae found in Brazil.</title>
        <authorList>
            <person name="Cerdeira L."/>
            <person name="Andrade F."/>
            <person name="Zacariotto T."/>
            <person name="Barbosa B."/>
            <person name="Santos S."/>
            <person name="Cassetari V."/>
            <person name="Lincopan N."/>
        </authorList>
    </citation>
    <scope>NUCLEOTIDE SEQUENCE [LARGE SCALE GENOMIC DNA]</scope>
    <source>
        <strain evidence="1 2">OA447</strain>
    </source>
</reference>
<accession>A0A2S7IU12</accession>
<feature type="non-terminal residue" evidence="1">
    <location>
        <position position="43"/>
    </location>
</feature>
<proteinExistence type="predicted"/>
<gene>
    <name evidence="1" type="ORF">C3731_21770</name>
</gene>
<keyword evidence="2" id="KW-1185">Reference proteome</keyword>
<dbReference type="AlphaFoldDB" id="A0A2S7IU12"/>
<evidence type="ECO:0000313" key="1">
    <source>
        <dbReference type="EMBL" id="PQA71501.1"/>
    </source>
</evidence>
<name>A0A2S7IU12_9HYPH</name>
<sequence length="43" mass="4820">MVIGPTPWTYEDVAKIYEKLTLGTMARLALDLLLVAGQRRTDV</sequence>
<protein>
    <submittedName>
        <fullName evidence="1">Integrase</fullName>
    </submittedName>
</protein>
<dbReference type="Proteomes" id="UP000238493">
    <property type="component" value="Unassembled WGS sequence"/>
</dbReference>
<dbReference type="EMBL" id="PTRC01000158">
    <property type="protein sequence ID" value="PQA71501.1"/>
    <property type="molecule type" value="Genomic_DNA"/>
</dbReference>
<comment type="caution">
    <text evidence="1">The sequence shown here is derived from an EMBL/GenBank/DDBJ whole genome shotgun (WGS) entry which is preliminary data.</text>
</comment>
<organism evidence="1 2">
    <name type="scientific">Brucella oryzae</name>
    <dbReference type="NCBI Taxonomy" id="335286"/>
    <lineage>
        <taxon>Bacteria</taxon>
        <taxon>Pseudomonadati</taxon>
        <taxon>Pseudomonadota</taxon>
        <taxon>Alphaproteobacteria</taxon>
        <taxon>Hyphomicrobiales</taxon>
        <taxon>Brucellaceae</taxon>
        <taxon>Brucella/Ochrobactrum group</taxon>
        <taxon>Brucella</taxon>
    </lineage>
</organism>
<evidence type="ECO:0000313" key="2">
    <source>
        <dbReference type="Proteomes" id="UP000238493"/>
    </source>
</evidence>